<sequence length="97" mass="10527">MEGKEMSTFGEDLIQAMGEALAHAKGEGPAILHEPVDPREVRMRAKLTQAQMAPLMGMSLSGYRKWEQGQRRVSGPAATLLRVIEKEPGAVQRALAG</sequence>
<accession>A0AAE6TWZ9</accession>
<proteinExistence type="predicted"/>
<evidence type="ECO:0000313" key="3">
    <source>
        <dbReference type="Proteomes" id="UP000326453"/>
    </source>
</evidence>
<dbReference type="KEGG" id="ppan:ESD82_19545"/>
<evidence type="ECO:0000313" key="2">
    <source>
        <dbReference type="EMBL" id="QFG38235.1"/>
    </source>
</evidence>
<dbReference type="Pfam" id="PF01381">
    <property type="entry name" value="HTH_3"/>
    <property type="match status" value="1"/>
</dbReference>
<evidence type="ECO:0000259" key="1">
    <source>
        <dbReference type="PROSITE" id="PS50943"/>
    </source>
</evidence>
<dbReference type="CDD" id="cd00093">
    <property type="entry name" value="HTH_XRE"/>
    <property type="match status" value="1"/>
</dbReference>
<dbReference type="InterPro" id="IPR010982">
    <property type="entry name" value="Lambda_DNA-bd_dom_sf"/>
</dbReference>
<dbReference type="Proteomes" id="UP000326453">
    <property type="component" value="Chromosome 1"/>
</dbReference>
<name>A0AAE6TWZ9_PARPN</name>
<feature type="domain" description="HTH cro/C1-type" evidence="1">
    <location>
        <begin position="39"/>
        <end position="91"/>
    </location>
</feature>
<reference evidence="2 3" key="1">
    <citation type="submission" date="2019-01" db="EMBL/GenBank/DDBJ databases">
        <title>Complete Genome Sequence and Annotation of the Paracoccus pantotrophus type strain DSM 2944.</title>
        <authorList>
            <person name="Bockwoldt J.A."/>
            <person name="Zimmermann M."/>
            <person name="Tiso T."/>
            <person name="Blank L.M."/>
        </authorList>
    </citation>
    <scope>NUCLEOTIDE SEQUENCE [LARGE SCALE GENOMIC DNA]</scope>
    <source>
        <strain evidence="2 3">DSM 2944</strain>
    </source>
</reference>
<organism evidence="2 3">
    <name type="scientific">Paracoccus pantotrophus</name>
    <name type="common">Thiosphaera pantotropha</name>
    <dbReference type="NCBI Taxonomy" id="82367"/>
    <lineage>
        <taxon>Bacteria</taxon>
        <taxon>Pseudomonadati</taxon>
        <taxon>Pseudomonadota</taxon>
        <taxon>Alphaproteobacteria</taxon>
        <taxon>Rhodobacterales</taxon>
        <taxon>Paracoccaceae</taxon>
        <taxon>Paracoccus</taxon>
    </lineage>
</organism>
<dbReference type="SUPFAM" id="SSF47413">
    <property type="entry name" value="lambda repressor-like DNA-binding domains"/>
    <property type="match status" value="1"/>
</dbReference>
<dbReference type="PROSITE" id="PS50943">
    <property type="entry name" value="HTH_CROC1"/>
    <property type="match status" value="1"/>
</dbReference>
<dbReference type="EMBL" id="CP044426">
    <property type="protein sequence ID" value="QFG38235.1"/>
    <property type="molecule type" value="Genomic_DNA"/>
</dbReference>
<dbReference type="Gene3D" id="1.10.260.40">
    <property type="entry name" value="lambda repressor-like DNA-binding domains"/>
    <property type="match status" value="1"/>
</dbReference>
<gene>
    <name evidence="2" type="ORF">ESD82_19545</name>
</gene>
<dbReference type="GO" id="GO:0003677">
    <property type="term" value="F:DNA binding"/>
    <property type="evidence" value="ECO:0007669"/>
    <property type="project" value="InterPro"/>
</dbReference>
<dbReference type="AlphaFoldDB" id="A0AAE6TWZ9"/>
<dbReference type="InterPro" id="IPR001387">
    <property type="entry name" value="Cro/C1-type_HTH"/>
</dbReference>
<protein>
    <submittedName>
        <fullName evidence="2">Helix-turn-helix domain-containing protein</fullName>
    </submittedName>
</protein>